<dbReference type="Proteomes" id="UP001562159">
    <property type="component" value="Unassembled WGS sequence"/>
</dbReference>
<evidence type="ECO:0000313" key="3">
    <source>
        <dbReference type="Proteomes" id="UP001562159"/>
    </source>
</evidence>
<evidence type="ECO:0000313" key="2">
    <source>
        <dbReference type="EMBL" id="MEY2182537.1"/>
    </source>
</evidence>
<accession>A0ABV4AQ63</accession>
<sequence length="169" mass="19013">MRNLSPWCCASLLFVSVAAQAASDGLDRITVYAGTWHTQAEHYTTPYSKVGKETGTLHNDCWRGRAFYACEQIVDGQPKALIVFQRGKDGDHYVTHAIPVDGDAGGAGTLIVEGERWTFPWQFSDHGKTVYARTVNVFTGRDRIDYRQEYSLDQVHWMPMAKGVETRQP</sequence>
<evidence type="ECO:0008006" key="4">
    <source>
        <dbReference type="Google" id="ProtNLM"/>
    </source>
</evidence>
<proteinExistence type="predicted"/>
<gene>
    <name evidence="2" type="ORF">AB7878_08920</name>
</gene>
<name>A0ABV4AQ63_9GAMM</name>
<keyword evidence="1" id="KW-0732">Signal</keyword>
<feature type="signal peptide" evidence="1">
    <location>
        <begin position="1"/>
        <end position="21"/>
    </location>
</feature>
<keyword evidence="3" id="KW-1185">Reference proteome</keyword>
<comment type="caution">
    <text evidence="2">The sequence shown here is derived from an EMBL/GenBank/DDBJ whole genome shotgun (WGS) entry which is preliminary data.</text>
</comment>
<protein>
    <recommendedName>
        <fullName evidence="4">DUF1579 domain-containing protein</fullName>
    </recommendedName>
</protein>
<dbReference type="EMBL" id="JBGBPY010000001">
    <property type="protein sequence ID" value="MEY2182537.1"/>
    <property type="molecule type" value="Genomic_DNA"/>
</dbReference>
<feature type="chain" id="PRO_5047183571" description="DUF1579 domain-containing protein" evidence="1">
    <location>
        <begin position="22"/>
        <end position="169"/>
    </location>
</feature>
<reference evidence="2 3" key="1">
    <citation type="submission" date="2024-07" db="EMBL/GenBank/DDBJ databases">
        <title>Molecular mechanisms and environmental adaptations of flagellar loss and biofilm growth of Rhodanobacter under environmental stress.</title>
        <authorList>
            <person name="Chen M."/>
        </authorList>
    </citation>
    <scope>NUCLEOTIDE SEQUENCE [LARGE SCALE GENOMIC DNA]</scope>
    <source>
        <strain evidence="2 3">RS22</strain>
    </source>
</reference>
<organism evidence="2 3">
    <name type="scientific">Rhodanobacter humi</name>
    <dbReference type="NCBI Taxonomy" id="1888173"/>
    <lineage>
        <taxon>Bacteria</taxon>
        <taxon>Pseudomonadati</taxon>
        <taxon>Pseudomonadota</taxon>
        <taxon>Gammaproteobacteria</taxon>
        <taxon>Lysobacterales</taxon>
        <taxon>Rhodanobacteraceae</taxon>
        <taxon>Rhodanobacter</taxon>
    </lineage>
</organism>
<evidence type="ECO:0000256" key="1">
    <source>
        <dbReference type="SAM" id="SignalP"/>
    </source>
</evidence>